<dbReference type="GO" id="GO:0031267">
    <property type="term" value="F:small GTPase binding"/>
    <property type="evidence" value="ECO:0007669"/>
    <property type="project" value="InterPro"/>
</dbReference>
<dbReference type="GO" id="GO:0005635">
    <property type="term" value="C:nuclear envelope"/>
    <property type="evidence" value="ECO:0007669"/>
    <property type="project" value="TreeGrafter"/>
</dbReference>
<dbReference type="Proteomes" id="UP000001396">
    <property type="component" value="Unassembled WGS sequence"/>
</dbReference>
<reference evidence="6 7" key="1">
    <citation type="journal article" date="2011" name="Genome Res.">
        <title>Phylogeny-wide analysis of social amoeba genomes highlights ancient origins for complex intercellular communication.</title>
        <authorList>
            <person name="Heidel A.J."/>
            <person name="Lawal H.M."/>
            <person name="Felder M."/>
            <person name="Schilde C."/>
            <person name="Helps N.R."/>
            <person name="Tunggal B."/>
            <person name="Rivero F."/>
            <person name="John U."/>
            <person name="Schleicher M."/>
            <person name="Eichinger L."/>
            <person name="Platzer M."/>
            <person name="Noegel A.A."/>
            <person name="Schaap P."/>
            <person name="Gloeckner G."/>
        </authorList>
    </citation>
    <scope>NUCLEOTIDE SEQUENCE [LARGE SCALE GENOMIC DNA]</scope>
    <source>
        <strain evidence="7">ATCC 26659 / Pp 5 / PN500</strain>
    </source>
</reference>
<dbReference type="Pfam" id="PF25758">
    <property type="entry name" value="TPR_IPO11"/>
    <property type="match status" value="1"/>
</dbReference>
<evidence type="ECO:0000256" key="1">
    <source>
        <dbReference type="ARBA" id="ARBA00004123"/>
    </source>
</evidence>
<protein>
    <recommendedName>
        <fullName evidence="5">Importin N-terminal domain-containing protein</fullName>
    </recommendedName>
</protein>
<sequence>MNFTKEQLCGLLSNVLSADTELLRVTEQQIKQLNDVQGFTGALIALLFDNNVSQLVQYVATIVLKNHIQSIWRKKNNSIITDQEKEVYRSQFIELLTKFDHQGQNAKISAHLAIIISQIARVDFPAHWPTLFNSLLNLYENGNDTIKKSALTTIKAVVNELASRRFQPDRQSYYQLLDGVKSSGQQLQQQQLEMFIQTHLNSLELLVLVSKILRRVIVNGYTQYQETPEIVDHFDLLFTLLPQLHLFRELIQLLPSDHPFTQNYDQLITVNQKILVKTQTQNPLSFIDFLPKSLVYFNQQIISFNHAKAGVHVFKKSLVQSLTFLKDVVDCTSYQSDMIYDENEDEVTPMSSLAAKHSIATVMTPTIKAQQSIHQFFSNEVLSELLRALVSNYLILNGDELAQWQEDPEQFINDIDSGAETNAYEMKPCSYSLFILLMRHFHEIGVRTVLEMLNYVTSGHMTVDGNQQQQLSTEQILLKEACYMTVGLGYYDLYDNVSFEQLFSNVFMKELQMQDKRYNIIRRRVCWLVGYWIPKIPVNLKPFIINLVLELTSNDDLVIALTAQESLRSYIDDYQTELEDFVPYADRTLLSIFNLSKRVTNVDIKCKLLETLGSVYIKINEKIKPFGNNIMTLVSDMWSNGEAPHHLKSAIVRNLTLFLQALNNDATEFYGFLLPVIEQSTTPDTEESIYLIEDALELWHALIVRAKEFSEPLLKLFGNLLAIIQKTFEHNEMALKILDAYILIGGKQLFVIYGEQIVKIILMLLGDIKDESLLSTMRPIDRVLQVYPVEGAVLLQPVFIKLNCLINGINGGGGGGDEENDQVQETELAIVHYFNIFARLIAMNPLGFFAFMDKYGVAYRPFFDGWFDRIDSIGTSEARKLTAVALSNLLAVQRTEVAELISPIVTIVVGLRADIDPIDLSLISFSEDGLVLPETSLVDINLKIVSSHDPVNTVDMSTYLINKMKESSTIHQSFNQQIQQIHPTVLQLAFPQQ</sequence>
<dbReference type="PANTHER" id="PTHR10997">
    <property type="entry name" value="IMPORTIN-7, 8, 11"/>
    <property type="match status" value="1"/>
</dbReference>
<dbReference type="GO" id="GO:0006606">
    <property type="term" value="P:protein import into nucleus"/>
    <property type="evidence" value="ECO:0007669"/>
    <property type="project" value="TreeGrafter"/>
</dbReference>
<keyword evidence="7" id="KW-1185">Reference proteome</keyword>
<accession>D3BF07</accession>
<dbReference type="OMA" id="SFHYVFH"/>
<dbReference type="Gene3D" id="1.25.10.10">
    <property type="entry name" value="Leucine-rich Repeat Variant"/>
    <property type="match status" value="1"/>
</dbReference>
<keyword evidence="3" id="KW-0813">Transport</keyword>
<evidence type="ECO:0000259" key="5">
    <source>
        <dbReference type="PROSITE" id="PS50166"/>
    </source>
</evidence>
<evidence type="ECO:0000256" key="2">
    <source>
        <dbReference type="ARBA" id="ARBA00007991"/>
    </source>
</evidence>
<dbReference type="SMART" id="SM00913">
    <property type="entry name" value="IBN_N"/>
    <property type="match status" value="1"/>
</dbReference>
<dbReference type="PANTHER" id="PTHR10997:SF7">
    <property type="entry name" value="IMPORTIN-11"/>
    <property type="match status" value="1"/>
</dbReference>
<dbReference type="AlphaFoldDB" id="D3BF07"/>
<name>D3BF07_HETP5</name>
<dbReference type="InterPro" id="IPR016024">
    <property type="entry name" value="ARM-type_fold"/>
</dbReference>
<dbReference type="InterPro" id="IPR058669">
    <property type="entry name" value="TPR_IPO7/11-like"/>
</dbReference>
<dbReference type="GeneID" id="31362805"/>
<organism evidence="6 7">
    <name type="scientific">Heterostelium pallidum (strain ATCC 26659 / Pp 5 / PN500)</name>
    <name type="common">Cellular slime mold</name>
    <name type="synonym">Polysphondylium pallidum</name>
    <dbReference type="NCBI Taxonomy" id="670386"/>
    <lineage>
        <taxon>Eukaryota</taxon>
        <taxon>Amoebozoa</taxon>
        <taxon>Evosea</taxon>
        <taxon>Eumycetozoa</taxon>
        <taxon>Dictyostelia</taxon>
        <taxon>Acytosteliales</taxon>
        <taxon>Acytosteliaceae</taxon>
        <taxon>Heterostelium</taxon>
    </lineage>
</organism>
<dbReference type="EMBL" id="ADBJ01000031">
    <property type="protein sequence ID" value="EFA80488.1"/>
    <property type="molecule type" value="Genomic_DNA"/>
</dbReference>
<dbReference type="PROSITE" id="PS50166">
    <property type="entry name" value="IMPORTIN_B_NT"/>
    <property type="match status" value="1"/>
</dbReference>
<keyword evidence="4" id="KW-0539">Nucleus</keyword>
<dbReference type="InterPro" id="IPR001494">
    <property type="entry name" value="Importin-beta_N"/>
</dbReference>
<dbReference type="RefSeq" id="XP_020432608.1">
    <property type="nucleotide sequence ID" value="XM_020578160.1"/>
</dbReference>
<feature type="domain" description="Importin N-terminal" evidence="5">
    <location>
        <begin position="26"/>
        <end position="98"/>
    </location>
</feature>
<evidence type="ECO:0000313" key="7">
    <source>
        <dbReference type="Proteomes" id="UP000001396"/>
    </source>
</evidence>
<comment type="similarity">
    <text evidence="2">Belongs to the importin beta family.</text>
</comment>
<proteinExistence type="inferred from homology"/>
<gene>
    <name evidence="6" type="ORF">PPL_07324</name>
</gene>
<dbReference type="FunCoup" id="D3BF07">
    <property type="interactions" value="657"/>
</dbReference>
<dbReference type="GO" id="GO:0005829">
    <property type="term" value="C:cytosol"/>
    <property type="evidence" value="ECO:0007669"/>
    <property type="project" value="TreeGrafter"/>
</dbReference>
<dbReference type="SUPFAM" id="SSF48371">
    <property type="entry name" value="ARM repeat"/>
    <property type="match status" value="1"/>
</dbReference>
<comment type="subcellular location">
    <subcellularLocation>
        <location evidence="1">Nucleus</location>
    </subcellularLocation>
</comment>
<evidence type="ECO:0000256" key="4">
    <source>
        <dbReference type="ARBA" id="ARBA00023242"/>
    </source>
</evidence>
<evidence type="ECO:0000256" key="3">
    <source>
        <dbReference type="ARBA" id="ARBA00022448"/>
    </source>
</evidence>
<evidence type="ECO:0000313" key="6">
    <source>
        <dbReference type="EMBL" id="EFA80488.1"/>
    </source>
</evidence>
<dbReference type="InParanoid" id="D3BF07"/>
<dbReference type="STRING" id="670386.D3BF07"/>
<dbReference type="Pfam" id="PF03810">
    <property type="entry name" value="IBN_N"/>
    <property type="match status" value="1"/>
</dbReference>
<comment type="caution">
    <text evidence="6">The sequence shown here is derived from an EMBL/GenBank/DDBJ whole genome shotgun (WGS) entry which is preliminary data.</text>
</comment>
<dbReference type="InterPro" id="IPR011989">
    <property type="entry name" value="ARM-like"/>
</dbReference>